<feature type="domain" description="OmpA-like" evidence="10">
    <location>
        <begin position="149"/>
        <end position="269"/>
    </location>
</feature>
<dbReference type="Pfam" id="PF13677">
    <property type="entry name" value="MotB_plug"/>
    <property type="match status" value="1"/>
</dbReference>
<keyword evidence="6 7" id="KW-0472">Membrane</keyword>
<evidence type="ECO:0000256" key="4">
    <source>
        <dbReference type="ARBA" id="ARBA00022692"/>
    </source>
</evidence>
<reference evidence="11 12" key="1">
    <citation type="submission" date="2018-01" db="EMBL/GenBank/DDBJ databases">
        <title>Halomonas endophytica sp. nov., isolated from storage liquid in the stems of Populus euphratica.</title>
        <authorList>
            <person name="Chen C."/>
        </authorList>
    </citation>
    <scope>NUCLEOTIDE SEQUENCE [LARGE SCALE GENOMIC DNA]</scope>
    <source>
        <strain evidence="11 12">BZ-SZ-XJ27</strain>
    </source>
</reference>
<evidence type="ECO:0000259" key="10">
    <source>
        <dbReference type="PROSITE" id="PS51123"/>
    </source>
</evidence>
<comment type="caution">
    <text evidence="11">The sequence shown here is derived from an EMBL/GenBank/DDBJ whole genome shotgun (WGS) entry which is preliminary data.</text>
</comment>
<evidence type="ECO:0000256" key="8">
    <source>
        <dbReference type="SAM" id="MobiDB-lite"/>
    </source>
</evidence>
<evidence type="ECO:0000256" key="3">
    <source>
        <dbReference type="ARBA" id="ARBA00022475"/>
    </source>
</evidence>
<keyword evidence="5 9" id="KW-1133">Transmembrane helix</keyword>
<protein>
    <submittedName>
        <fullName evidence="11">Motility protein MotB</fullName>
    </submittedName>
</protein>
<dbReference type="NCBIfam" id="NF006548">
    <property type="entry name" value="PRK09041.1"/>
    <property type="match status" value="1"/>
</dbReference>
<dbReference type="PROSITE" id="PS51123">
    <property type="entry name" value="OMPA_2"/>
    <property type="match status" value="1"/>
</dbReference>
<evidence type="ECO:0000313" key="11">
    <source>
        <dbReference type="EMBL" id="PMR80852.1"/>
    </source>
</evidence>
<feature type="transmembrane region" description="Helical" evidence="9">
    <location>
        <begin position="24"/>
        <end position="47"/>
    </location>
</feature>
<evidence type="ECO:0000256" key="9">
    <source>
        <dbReference type="SAM" id="Phobius"/>
    </source>
</evidence>
<evidence type="ECO:0000256" key="7">
    <source>
        <dbReference type="PROSITE-ProRule" id="PRU00473"/>
    </source>
</evidence>
<feature type="region of interest" description="Disordered" evidence="8">
    <location>
        <begin position="73"/>
        <end position="93"/>
    </location>
</feature>
<dbReference type="InterPro" id="IPR036737">
    <property type="entry name" value="OmpA-like_sf"/>
</dbReference>
<dbReference type="Proteomes" id="UP000235547">
    <property type="component" value="Unassembled WGS sequence"/>
</dbReference>
<dbReference type="AlphaFoldDB" id="A0A2N7UKB2"/>
<dbReference type="InterPro" id="IPR006665">
    <property type="entry name" value="OmpA-like"/>
</dbReference>
<evidence type="ECO:0000256" key="1">
    <source>
        <dbReference type="ARBA" id="ARBA00004162"/>
    </source>
</evidence>
<dbReference type="Pfam" id="PF00691">
    <property type="entry name" value="OmpA"/>
    <property type="match status" value="1"/>
</dbReference>
<keyword evidence="3" id="KW-1003">Cell membrane</keyword>
<name>A0A2N7UKB2_9GAMM</name>
<keyword evidence="12" id="KW-1185">Reference proteome</keyword>
<dbReference type="Gene3D" id="3.30.1330.60">
    <property type="entry name" value="OmpA-like domain"/>
    <property type="match status" value="1"/>
</dbReference>
<dbReference type="InterPro" id="IPR025713">
    <property type="entry name" value="MotB-like_N_dom"/>
</dbReference>
<evidence type="ECO:0000313" key="12">
    <source>
        <dbReference type="Proteomes" id="UP000235547"/>
    </source>
</evidence>
<dbReference type="EMBL" id="PNRG01000013">
    <property type="protein sequence ID" value="PMR80852.1"/>
    <property type="molecule type" value="Genomic_DNA"/>
</dbReference>
<dbReference type="SUPFAM" id="SSF103088">
    <property type="entry name" value="OmpA-like"/>
    <property type="match status" value="1"/>
</dbReference>
<dbReference type="GO" id="GO:0005886">
    <property type="term" value="C:plasma membrane"/>
    <property type="evidence" value="ECO:0007669"/>
    <property type="project" value="UniProtKB-SubCell"/>
</dbReference>
<evidence type="ECO:0000256" key="2">
    <source>
        <dbReference type="ARBA" id="ARBA00008914"/>
    </source>
</evidence>
<dbReference type="PANTHER" id="PTHR30329">
    <property type="entry name" value="STATOR ELEMENT OF FLAGELLAR MOTOR COMPLEX"/>
    <property type="match status" value="1"/>
</dbReference>
<organism evidence="11 12">
    <name type="scientific">Halomonas urumqiensis</name>
    <dbReference type="NCBI Taxonomy" id="1684789"/>
    <lineage>
        <taxon>Bacteria</taxon>
        <taxon>Pseudomonadati</taxon>
        <taxon>Pseudomonadota</taxon>
        <taxon>Gammaproteobacteria</taxon>
        <taxon>Oceanospirillales</taxon>
        <taxon>Halomonadaceae</taxon>
        <taxon>Halomonas</taxon>
    </lineage>
</organism>
<comment type="subcellular location">
    <subcellularLocation>
        <location evidence="1">Cell membrane</location>
        <topology evidence="1">Single-pass membrane protein</topology>
    </subcellularLocation>
</comment>
<dbReference type="InterPro" id="IPR050330">
    <property type="entry name" value="Bact_OuterMem_StrucFunc"/>
</dbReference>
<accession>A0A2N7UKB2</accession>
<dbReference type="CDD" id="cd07185">
    <property type="entry name" value="OmpA_C-like"/>
    <property type="match status" value="1"/>
</dbReference>
<dbReference type="OrthoDB" id="9809186at2"/>
<dbReference type="PANTHER" id="PTHR30329:SF18">
    <property type="entry name" value="MOTILITY PROTEIN B"/>
    <property type="match status" value="1"/>
</dbReference>
<gene>
    <name evidence="11" type="ORF">C1H70_07245</name>
</gene>
<proteinExistence type="inferred from homology"/>
<evidence type="ECO:0000256" key="6">
    <source>
        <dbReference type="ARBA" id="ARBA00023136"/>
    </source>
</evidence>
<dbReference type="RefSeq" id="WP_102587674.1">
    <property type="nucleotide sequence ID" value="NZ_BNAE01000002.1"/>
</dbReference>
<sequence length="320" mass="35246">MSAAGERRPIIIRRKKVVHRHHGGSWKIALADFMTALMALFLVMWILSAASPEQREGVAEYFRTPLVTAITGGDRSSSSASVIPGGGPDPVHAEGERARIDMRTQTRPSDVQRLVFSNLQRRIETAIQADPELRHLRSQMRFDMTREGLRIQLLDTEQRPMFDLGSDRVASYMRGLLRTISPLLNELPNDLSIAGHTDSMPYAGGYRGYSNWELSNDRANASRRELVAGGLDSSKLLRVSGFADRVPLPEADSLDPANRRIELLVLFPRVSEQIRDPALIAEGGASLGPRPSDVDLASVVAFQENLRQALGSESGAAARQ</sequence>
<evidence type="ECO:0000256" key="5">
    <source>
        <dbReference type="ARBA" id="ARBA00022989"/>
    </source>
</evidence>
<keyword evidence="4 9" id="KW-0812">Transmembrane</keyword>
<comment type="similarity">
    <text evidence="2">Belongs to the MotB family.</text>
</comment>